<dbReference type="InterPro" id="IPR039424">
    <property type="entry name" value="SBP_5"/>
</dbReference>
<evidence type="ECO:0000256" key="1">
    <source>
        <dbReference type="ARBA" id="ARBA00023125"/>
    </source>
</evidence>
<proteinExistence type="predicted"/>
<dbReference type="GO" id="GO:0003677">
    <property type="term" value="F:DNA binding"/>
    <property type="evidence" value="ECO:0007669"/>
    <property type="project" value="UniProtKB-KW"/>
</dbReference>
<dbReference type="AlphaFoldDB" id="A0A1B9NU52"/>
<name>A0A1B9NU52_ALILO</name>
<reference evidence="4 5" key="1">
    <citation type="submission" date="2016-06" db="EMBL/GenBank/DDBJ databases">
        <authorList>
            <person name="Kjaerup R.B."/>
            <person name="Dalgaard T.S."/>
            <person name="Juul-Madsen H.R."/>
        </authorList>
    </citation>
    <scope>NUCLEOTIDE SEQUENCE [LARGE SCALE GENOMIC DNA]</scope>
    <source>
        <strain evidence="4 5">1S159</strain>
    </source>
</reference>
<dbReference type="InterPro" id="IPR025370">
    <property type="entry name" value="SgrR_HTH_N"/>
</dbReference>
<dbReference type="EMBL" id="MAJU01000029">
    <property type="protein sequence ID" value="OCH17562.1"/>
    <property type="molecule type" value="Genomic_DNA"/>
</dbReference>
<protein>
    <submittedName>
        <fullName evidence="4">Peptide-binding protein</fullName>
    </submittedName>
</protein>
<dbReference type="Pfam" id="PF12793">
    <property type="entry name" value="SgrR_N"/>
    <property type="match status" value="1"/>
</dbReference>
<gene>
    <name evidence="4" type="ORF">A6E04_18190</name>
</gene>
<dbReference type="OrthoDB" id="5894719at2"/>
<dbReference type="RefSeq" id="WP_023603568.1">
    <property type="nucleotide sequence ID" value="NZ_CAWMPN010000029.1"/>
</dbReference>
<comment type="caution">
    <text evidence="4">The sequence shown here is derived from an EMBL/GenBank/DDBJ whole genome shotgun (WGS) entry which is preliminary data.</text>
</comment>
<dbReference type="PANTHER" id="PTHR30290:SF72">
    <property type="entry name" value="HTH-TYPE TRANSCRIPTIONAL REGULATOR SGRR"/>
    <property type="match status" value="1"/>
</dbReference>
<feature type="domain" description="Solute-binding protein family 5" evidence="2">
    <location>
        <begin position="164"/>
        <end position="357"/>
    </location>
</feature>
<dbReference type="STRING" id="688.A6E04_18190"/>
<feature type="domain" description="Transcriptional regulator SgrR N-terminal HTH" evidence="3">
    <location>
        <begin position="5"/>
        <end position="119"/>
    </location>
</feature>
<keyword evidence="1" id="KW-0238">DNA-binding</keyword>
<organism evidence="4 5">
    <name type="scientific">Aliivibrio logei</name>
    <name type="common">Vibrio logei</name>
    <dbReference type="NCBI Taxonomy" id="688"/>
    <lineage>
        <taxon>Bacteria</taxon>
        <taxon>Pseudomonadati</taxon>
        <taxon>Pseudomonadota</taxon>
        <taxon>Gammaproteobacteria</taxon>
        <taxon>Vibrionales</taxon>
        <taxon>Vibrionaceae</taxon>
        <taxon>Aliivibrio</taxon>
    </lineage>
</organism>
<dbReference type="SUPFAM" id="SSF53850">
    <property type="entry name" value="Periplasmic binding protein-like II"/>
    <property type="match status" value="1"/>
</dbReference>
<dbReference type="PANTHER" id="PTHR30290">
    <property type="entry name" value="PERIPLASMIC BINDING COMPONENT OF ABC TRANSPORTER"/>
    <property type="match status" value="1"/>
</dbReference>
<dbReference type="GO" id="GO:1904680">
    <property type="term" value="F:peptide transmembrane transporter activity"/>
    <property type="evidence" value="ECO:0007669"/>
    <property type="project" value="TreeGrafter"/>
</dbReference>
<dbReference type="Gene3D" id="3.40.190.10">
    <property type="entry name" value="Periplasmic binding protein-like II"/>
    <property type="match status" value="1"/>
</dbReference>
<dbReference type="Proteomes" id="UP000093523">
    <property type="component" value="Unassembled WGS sequence"/>
</dbReference>
<dbReference type="InterPro" id="IPR000914">
    <property type="entry name" value="SBP_5_dom"/>
</dbReference>
<evidence type="ECO:0000313" key="4">
    <source>
        <dbReference type="EMBL" id="OCH17562.1"/>
    </source>
</evidence>
<evidence type="ECO:0000259" key="2">
    <source>
        <dbReference type="Pfam" id="PF00496"/>
    </source>
</evidence>
<accession>A0A1B9NU52</accession>
<dbReference type="GO" id="GO:0015833">
    <property type="term" value="P:peptide transport"/>
    <property type="evidence" value="ECO:0007669"/>
    <property type="project" value="TreeGrafter"/>
</dbReference>
<evidence type="ECO:0000259" key="3">
    <source>
        <dbReference type="Pfam" id="PF12793"/>
    </source>
</evidence>
<dbReference type="Pfam" id="PF00496">
    <property type="entry name" value="SBP_bac_5"/>
    <property type="match status" value="1"/>
</dbReference>
<sequence>MVEDKLALYYFRIVKLGVRTEISITLNEVADLVFTSARHCRTILKEMSSLGWLEWRPKVGRNQRSILYLNYHADELQSELAKIMISNGKYEKALSLINNDRALFGSLLQNTSGVVRREGQLHIQLTYRRSFSALLPHRSLRNSERFLLRQVYCCLTECDSNGKLSSQLAHHWVYDGELYQWRFYLRPNLSFHDGSVITAECIVELFQKLKILSEYQHELAHVVAISATNSHCIQFQLDQPDLGFAGLLADARYSIQPVSQLFSLKGIVGSGAFQVEEHSETRLQLQAFDRYYGCRALADSVTIWKVMRDSLGKIGMQSGEADVDKEATCTHYLEKNEDNKKVENNEIKTRIEDGCLLALFNHNSGLSLLQRKYLSQILAPDKLQEQFIQSKGKIEAVPAYNLLQNWMTTIHSPSEKQELPKILTIAVFDHQALFRCASIIKEVLNQSGVKCQINSYAFDDFYQRAREKTLLEDIILTSLDLDDNRPTSVYRWLLSNPILHQSLSTDIQEWLKAELINIRNGSELTDYLGKLESVASSMISDYRLLPLFHHRQTLRFQGVLKGVSITGWGWPAIQDVWTED</sequence>
<evidence type="ECO:0000313" key="5">
    <source>
        <dbReference type="Proteomes" id="UP000093523"/>
    </source>
</evidence>